<evidence type="ECO:0000313" key="4">
    <source>
        <dbReference type="EMBL" id="SLM53235.1"/>
    </source>
</evidence>
<keyword evidence="5" id="KW-1185">Reference proteome</keyword>
<dbReference type="InterPro" id="IPR055170">
    <property type="entry name" value="GFO_IDH_MocA-like_dom"/>
</dbReference>
<dbReference type="SUPFAM" id="SSF51735">
    <property type="entry name" value="NAD(P)-binding Rossmann-fold domains"/>
    <property type="match status" value="1"/>
</dbReference>
<proteinExistence type="predicted"/>
<dbReference type="Proteomes" id="UP000195985">
    <property type="component" value="Unassembled WGS sequence"/>
</dbReference>
<sequence>MNMKETVWGMIGCGDVTEKKSGPGLYKSNGSRLKGVYNRTEAKAQDWVKRHGHGRVYATVEELLADEEITAVYIATPPATHFDYAMKVIAANKVPLIEKPMARTFAECQAILDAAEEKDLPVFVSFYRRSLEKFKKIKELLDEGAIGQPQFVEIRQYQQPAPEDLDNDNLPWRLQPAAGGGKDLDIQVHVIDYLAYYFGDITAMTGIIENRAGLYEVEDTVSASFRFANGVVGSAAWCYVADFDLDEVTIIGSEGTLVFAGTSFEWIRLIKDGKTTNYTFETPEHVAMPFIQTVVDELNGQAKSPADAASAANGIRMFDELLKDYRKGYEN</sequence>
<dbReference type="InterPro" id="IPR036291">
    <property type="entry name" value="NAD(P)-bd_dom_sf"/>
</dbReference>
<dbReference type="STRING" id="43064.SAMN04488086_12131"/>
<accession>A0A1W1IJV1</accession>
<dbReference type="GO" id="GO:0016491">
    <property type="term" value="F:oxidoreductase activity"/>
    <property type="evidence" value="ECO:0007669"/>
    <property type="project" value="UniProtKB-KW"/>
</dbReference>
<feature type="domain" description="GFO/IDH/MocA-like oxidoreductase" evidence="3">
    <location>
        <begin position="134"/>
        <end position="257"/>
    </location>
</feature>
<dbReference type="PANTHER" id="PTHR43818">
    <property type="entry name" value="BCDNA.GH03377"/>
    <property type="match status" value="1"/>
</dbReference>
<dbReference type="InterPro" id="IPR050463">
    <property type="entry name" value="Gfo/Idh/MocA_oxidrdct_glycsds"/>
</dbReference>
<evidence type="ECO:0008006" key="6">
    <source>
        <dbReference type="Google" id="ProtNLM"/>
    </source>
</evidence>
<evidence type="ECO:0000259" key="3">
    <source>
        <dbReference type="Pfam" id="PF22725"/>
    </source>
</evidence>
<reference evidence="5" key="1">
    <citation type="submission" date="2016-04" db="EMBL/GenBank/DDBJ databases">
        <authorList>
            <person name="Strepis N."/>
        </authorList>
    </citation>
    <scope>NUCLEOTIDE SEQUENCE [LARGE SCALE GENOMIC DNA]</scope>
</reference>
<dbReference type="SUPFAM" id="SSF55347">
    <property type="entry name" value="Glyceraldehyde-3-phosphate dehydrogenase-like, C-terminal domain"/>
    <property type="match status" value="1"/>
</dbReference>
<evidence type="ECO:0000256" key="1">
    <source>
        <dbReference type="ARBA" id="ARBA00023002"/>
    </source>
</evidence>
<dbReference type="Pfam" id="PF01408">
    <property type="entry name" value="GFO_IDH_MocA"/>
    <property type="match status" value="1"/>
</dbReference>
<dbReference type="GO" id="GO:0000166">
    <property type="term" value="F:nucleotide binding"/>
    <property type="evidence" value="ECO:0007669"/>
    <property type="project" value="InterPro"/>
</dbReference>
<dbReference type="Pfam" id="PF22725">
    <property type="entry name" value="GFO_IDH_MocA_C3"/>
    <property type="match status" value="1"/>
</dbReference>
<evidence type="ECO:0000259" key="2">
    <source>
        <dbReference type="Pfam" id="PF01408"/>
    </source>
</evidence>
<dbReference type="EMBL" id="FWEY01000014">
    <property type="protein sequence ID" value="SLM53235.1"/>
    <property type="molecule type" value="Genomic_DNA"/>
</dbReference>
<protein>
    <recommendedName>
        <fullName evidence="6">Gfo/Idh/MocA-like oxidoreductase N-terminal domain-containing protein</fullName>
    </recommendedName>
</protein>
<evidence type="ECO:0000313" key="5">
    <source>
        <dbReference type="Proteomes" id="UP000195985"/>
    </source>
</evidence>
<keyword evidence="1" id="KW-0560">Oxidoreductase</keyword>
<feature type="domain" description="Gfo/Idh/MocA-like oxidoreductase N-terminal" evidence="2">
    <location>
        <begin position="8"/>
        <end position="125"/>
    </location>
</feature>
<dbReference type="Gene3D" id="3.40.50.720">
    <property type="entry name" value="NAD(P)-binding Rossmann-like Domain"/>
    <property type="match status" value="1"/>
</dbReference>
<dbReference type="PANTHER" id="PTHR43818:SF11">
    <property type="entry name" value="BCDNA.GH03377"/>
    <property type="match status" value="1"/>
</dbReference>
<organism evidence="4 5">
    <name type="scientific">Trichococcus pasteurii</name>
    <dbReference type="NCBI Taxonomy" id="43064"/>
    <lineage>
        <taxon>Bacteria</taxon>
        <taxon>Bacillati</taxon>
        <taxon>Bacillota</taxon>
        <taxon>Bacilli</taxon>
        <taxon>Lactobacillales</taxon>
        <taxon>Carnobacteriaceae</taxon>
        <taxon>Trichococcus</taxon>
    </lineage>
</organism>
<dbReference type="AlphaFoldDB" id="A0A1W1IJV1"/>
<gene>
    <name evidence="4" type="ORF">TPAS_2963</name>
</gene>
<dbReference type="InterPro" id="IPR000683">
    <property type="entry name" value="Gfo/Idh/MocA-like_OxRdtase_N"/>
</dbReference>
<name>A0A1W1IJV1_9LACT</name>
<dbReference type="Gene3D" id="3.30.360.10">
    <property type="entry name" value="Dihydrodipicolinate Reductase, domain 2"/>
    <property type="match status" value="1"/>
</dbReference>